<organism evidence="1 2">
    <name type="scientific">Salinirubellus salinus</name>
    <dbReference type="NCBI Taxonomy" id="1364945"/>
    <lineage>
        <taxon>Archaea</taxon>
        <taxon>Methanobacteriati</taxon>
        <taxon>Methanobacteriota</taxon>
        <taxon>Stenosarchaea group</taxon>
        <taxon>Halobacteria</taxon>
        <taxon>Halobacteriales</taxon>
        <taxon>Natronomonadaceae</taxon>
        <taxon>Salinirubellus</taxon>
    </lineage>
</organism>
<dbReference type="AlphaFoldDB" id="A0A9E7R4P4"/>
<dbReference type="EMBL" id="CP104003">
    <property type="protein sequence ID" value="UWM54610.1"/>
    <property type="molecule type" value="Genomic_DNA"/>
</dbReference>
<sequence>MERTDSTGSTEAQTERQFYLPAGAAPTDTTLVERFVTGLFRERGDLFARIRRE</sequence>
<evidence type="ECO:0000313" key="1">
    <source>
        <dbReference type="EMBL" id="UWM54610.1"/>
    </source>
</evidence>
<accession>A0A9E7R4P4</accession>
<dbReference type="KEGG" id="ssai:N0B31_21110"/>
<name>A0A9E7R4P4_9EURY</name>
<dbReference type="GeneID" id="74944978"/>
<keyword evidence="2" id="KW-1185">Reference proteome</keyword>
<dbReference type="RefSeq" id="WP_260593630.1">
    <property type="nucleotide sequence ID" value="NZ_CP104003.1"/>
</dbReference>
<gene>
    <name evidence="1" type="ORF">N0B31_21110</name>
</gene>
<reference evidence="1" key="1">
    <citation type="submission" date="2022-09" db="EMBL/GenBank/DDBJ databases">
        <title>Diverse halophilic archaea isolated from saline environments.</title>
        <authorList>
            <person name="Cui H.-L."/>
        </authorList>
    </citation>
    <scope>NUCLEOTIDE SEQUENCE</scope>
    <source>
        <strain evidence="1">ZS-35-S2</strain>
    </source>
</reference>
<evidence type="ECO:0000313" key="2">
    <source>
        <dbReference type="Proteomes" id="UP001057580"/>
    </source>
</evidence>
<proteinExistence type="predicted"/>
<dbReference type="Proteomes" id="UP001057580">
    <property type="component" value="Chromosome"/>
</dbReference>
<protein>
    <submittedName>
        <fullName evidence="1">Uncharacterized protein</fullName>
    </submittedName>
</protein>